<keyword evidence="4" id="KW-1185">Reference proteome</keyword>
<dbReference type="Pfam" id="PF20773">
    <property type="entry name" value="InhA-like_MAM"/>
    <property type="match status" value="1"/>
</dbReference>
<reference evidence="3" key="1">
    <citation type="submission" date="2021-01" db="EMBL/GenBank/DDBJ databases">
        <title>Whole genome shotgun sequence of Actinoplanes siamensis NBRC 109076.</title>
        <authorList>
            <person name="Komaki H."/>
            <person name="Tamura T."/>
        </authorList>
    </citation>
    <scope>NUCLEOTIDE SEQUENCE</scope>
    <source>
        <strain evidence="3">NBRC 109076</strain>
    </source>
</reference>
<evidence type="ECO:0008006" key="5">
    <source>
        <dbReference type="Google" id="ProtNLM"/>
    </source>
</evidence>
<organism evidence="3 4">
    <name type="scientific">Actinoplanes siamensis</name>
    <dbReference type="NCBI Taxonomy" id="1223317"/>
    <lineage>
        <taxon>Bacteria</taxon>
        <taxon>Bacillati</taxon>
        <taxon>Actinomycetota</taxon>
        <taxon>Actinomycetes</taxon>
        <taxon>Micromonosporales</taxon>
        <taxon>Micromonosporaceae</taxon>
        <taxon>Actinoplanes</taxon>
    </lineage>
</organism>
<feature type="region of interest" description="Disordered" evidence="1">
    <location>
        <begin position="686"/>
        <end position="803"/>
    </location>
</feature>
<evidence type="ECO:0000256" key="1">
    <source>
        <dbReference type="SAM" id="MobiDB-lite"/>
    </source>
</evidence>
<feature type="chain" id="PRO_5037540565" description="Immune inhibitor A peptidase M6" evidence="2">
    <location>
        <begin position="26"/>
        <end position="803"/>
    </location>
</feature>
<feature type="compositionally biased region" description="Low complexity" evidence="1">
    <location>
        <begin position="711"/>
        <end position="792"/>
    </location>
</feature>
<comment type="caution">
    <text evidence="3">The sequence shown here is derived from an EMBL/GenBank/DDBJ whole genome shotgun (WGS) entry which is preliminary data.</text>
</comment>
<dbReference type="EMBL" id="BOMW01000057">
    <property type="protein sequence ID" value="GIF07966.1"/>
    <property type="molecule type" value="Genomic_DNA"/>
</dbReference>
<feature type="compositionally biased region" description="Polar residues" evidence="1">
    <location>
        <begin position="793"/>
        <end position="803"/>
    </location>
</feature>
<feature type="region of interest" description="Disordered" evidence="1">
    <location>
        <begin position="28"/>
        <end position="47"/>
    </location>
</feature>
<evidence type="ECO:0000313" key="4">
    <source>
        <dbReference type="Proteomes" id="UP000629619"/>
    </source>
</evidence>
<evidence type="ECO:0000313" key="3">
    <source>
        <dbReference type="EMBL" id="GIF07966.1"/>
    </source>
</evidence>
<evidence type="ECO:0000256" key="2">
    <source>
        <dbReference type="SAM" id="SignalP"/>
    </source>
</evidence>
<proteinExistence type="predicted"/>
<sequence>MKRTGLAKFAAIVVVVPFVTSPAVAQQRPGAPTVHEPAVPPPVADSRELSRTHLNLDGRALPAARYRPQPTARSASAGTPPVGTVRSWVGLDDTGNDLYRKDYTLRAVGKHIEVWVANDIAFPAGDCRKNATEVTDAQVADLVTQFDDNIYPKETAAFSTPPDRSGTHPGMAGDFSGDGDKTVTLVDNIRDDNFFHFPERPTYIAGFFSAQLNELFDRNVMTIDAYDWQHRLGATPKNEPTDDLCTSRPARPWMYEGTFAHEWQHLLEYYIDPDKAEWLNEGLSDYAQTLVGYVDARRGVYHLGFDSHLACYQGFGTVKTTYNANPRQCGGPQNSLNLWDEGGPNEVLADYGITYELMIYLENRFGPHIITAMHRDAQHHSLDALLAALPAGTVLTDMLHDFQVMTLVDKEVGEPGGTVLGVARDRVTADGLRSTVNLANPATYNWPGAAPNGADFIRLPRGALTSVTFSGAHTLPSKPLAWTVDSEMLFSGNASDTDEMAARQTEVPRKDPVLRFTTTYGMEKGFDFGYVVVSADGGRTYQVVAGDNTVKGPLGAGLTGQAAGVRQNYDLKAYAGKKVLLGFRYVTDTAVNSGGWHLGNVSIGANKVPSGSLDGWKSPTQWYPVPVRGWHVSLVGLGERRAAVVPIDQVEALRGYPKVVAIVAQDDPTGTVTQYAPYTLTVDGVVQPGGGQAASAPNGSPSSSPSPPGPSVSAPAASPGAASPGTAPTASPGTASTGTAPTASPGTASTGTAPAASPGGASPASPGAASSRSAAPASSPASAPGAVPISAPHTASVTQRRRA</sequence>
<dbReference type="Proteomes" id="UP000629619">
    <property type="component" value="Unassembled WGS sequence"/>
</dbReference>
<dbReference type="RefSeq" id="WP_239102966.1">
    <property type="nucleotide sequence ID" value="NZ_BOMW01000057.1"/>
</dbReference>
<protein>
    <recommendedName>
        <fullName evidence="5">Immune inhibitor A peptidase M6</fullName>
    </recommendedName>
</protein>
<accession>A0A919NBS0</accession>
<name>A0A919NBS0_9ACTN</name>
<gene>
    <name evidence="3" type="ORF">Asi03nite_55040</name>
</gene>
<feature type="region of interest" description="Disordered" evidence="1">
    <location>
        <begin position="58"/>
        <end position="80"/>
    </location>
</feature>
<dbReference type="AlphaFoldDB" id="A0A919NBS0"/>
<feature type="compositionally biased region" description="Low complexity" evidence="1">
    <location>
        <begin position="693"/>
        <end position="703"/>
    </location>
</feature>
<feature type="region of interest" description="Disordered" evidence="1">
    <location>
        <begin position="157"/>
        <end position="176"/>
    </location>
</feature>
<feature type="signal peptide" evidence="2">
    <location>
        <begin position="1"/>
        <end position="25"/>
    </location>
</feature>
<keyword evidence="2" id="KW-0732">Signal</keyword>